<evidence type="ECO:0000256" key="12">
    <source>
        <dbReference type="ARBA" id="ARBA00049255"/>
    </source>
</evidence>
<protein>
    <recommendedName>
        <fullName evidence="13">Phenylalanine--tRNA ligase alpha subunit</fullName>
        <ecNumber evidence="13">6.1.1.20</ecNumber>
    </recommendedName>
    <alternativeName>
        <fullName evidence="13">Phenylalanyl-tRNA synthetase alpha subunit</fullName>
        <shortName evidence="13">PheRS</shortName>
    </alternativeName>
</protein>
<dbReference type="Pfam" id="PF02912">
    <property type="entry name" value="Phe_tRNA-synt_N"/>
    <property type="match status" value="1"/>
</dbReference>
<accession>A0A2I7N5B9</accession>
<dbReference type="SUPFAM" id="SSF46589">
    <property type="entry name" value="tRNA-binding arm"/>
    <property type="match status" value="1"/>
</dbReference>
<keyword evidence="9 13" id="KW-0460">Magnesium</keyword>
<dbReference type="Proteomes" id="UP000236655">
    <property type="component" value="Chromosome"/>
</dbReference>
<dbReference type="InterPro" id="IPR006195">
    <property type="entry name" value="aa-tRNA-synth_II"/>
</dbReference>
<dbReference type="GO" id="GO:0005737">
    <property type="term" value="C:cytoplasm"/>
    <property type="evidence" value="ECO:0007669"/>
    <property type="project" value="UniProtKB-SubCell"/>
</dbReference>
<evidence type="ECO:0000313" key="16">
    <source>
        <dbReference type="Proteomes" id="UP000236655"/>
    </source>
</evidence>
<dbReference type="InterPro" id="IPR004188">
    <property type="entry name" value="Phe-tRNA_ligase_II_N"/>
</dbReference>
<dbReference type="AlphaFoldDB" id="A0A2I7N5B9"/>
<evidence type="ECO:0000256" key="13">
    <source>
        <dbReference type="HAMAP-Rule" id="MF_00281"/>
    </source>
</evidence>
<dbReference type="HAMAP" id="MF_00281">
    <property type="entry name" value="Phe_tRNA_synth_alpha1"/>
    <property type="match status" value="1"/>
</dbReference>
<name>A0A2I7N5B9_9NEIS</name>
<evidence type="ECO:0000256" key="5">
    <source>
        <dbReference type="ARBA" id="ARBA00022598"/>
    </source>
</evidence>
<keyword evidence="5 13" id="KW-0436">Ligase</keyword>
<dbReference type="EC" id="6.1.1.20" evidence="13"/>
<dbReference type="GO" id="GO:0005524">
    <property type="term" value="F:ATP binding"/>
    <property type="evidence" value="ECO:0007669"/>
    <property type="project" value="UniProtKB-UniRule"/>
</dbReference>
<feature type="domain" description="Aminoacyl-transfer RNA synthetases class-II family profile" evidence="14">
    <location>
        <begin position="119"/>
        <end position="307"/>
    </location>
</feature>
<dbReference type="GO" id="GO:0006432">
    <property type="term" value="P:phenylalanyl-tRNA aminoacylation"/>
    <property type="evidence" value="ECO:0007669"/>
    <property type="project" value="UniProtKB-UniRule"/>
</dbReference>
<organism evidence="15 16">
    <name type="scientific">Aquella oligotrophica</name>
    <dbReference type="NCBI Taxonomy" id="2067065"/>
    <lineage>
        <taxon>Bacteria</taxon>
        <taxon>Pseudomonadati</taxon>
        <taxon>Pseudomonadota</taxon>
        <taxon>Betaproteobacteria</taxon>
        <taxon>Neisseriales</taxon>
        <taxon>Neisseriaceae</taxon>
        <taxon>Aquella</taxon>
    </lineage>
</organism>
<dbReference type="PANTHER" id="PTHR11538">
    <property type="entry name" value="PHENYLALANYL-TRNA SYNTHETASE"/>
    <property type="match status" value="1"/>
</dbReference>
<dbReference type="Gene3D" id="3.30.930.10">
    <property type="entry name" value="Bira Bifunctional Protein, Domain 2"/>
    <property type="match status" value="1"/>
</dbReference>
<feature type="binding site" evidence="13">
    <location>
        <position position="253"/>
    </location>
    <ligand>
        <name>Mg(2+)</name>
        <dbReference type="ChEBI" id="CHEBI:18420"/>
        <note>shared with beta subunit</note>
    </ligand>
</feature>
<keyword evidence="16" id="KW-1185">Reference proteome</keyword>
<evidence type="ECO:0000256" key="2">
    <source>
        <dbReference type="ARBA" id="ARBA00010207"/>
    </source>
</evidence>
<dbReference type="NCBIfam" id="TIGR00468">
    <property type="entry name" value="pheS"/>
    <property type="match status" value="1"/>
</dbReference>
<comment type="catalytic activity">
    <reaction evidence="12 13">
        <text>tRNA(Phe) + L-phenylalanine + ATP = L-phenylalanyl-tRNA(Phe) + AMP + diphosphate + H(+)</text>
        <dbReference type="Rhea" id="RHEA:19413"/>
        <dbReference type="Rhea" id="RHEA-COMP:9668"/>
        <dbReference type="Rhea" id="RHEA-COMP:9699"/>
        <dbReference type="ChEBI" id="CHEBI:15378"/>
        <dbReference type="ChEBI" id="CHEBI:30616"/>
        <dbReference type="ChEBI" id="CHEBI:33019"/>
        <dbReference type="ChEBI" id="CHEBI:58095"/>
        <dbReference type="ChEBI" id="CHEBI:78442"/>
        <dbReference type="ChEBI" id="CHEBI:78531"/>
        <dbReference type="ChEBI" id="CHEBI:456215"/>
        <dbReference type="EC" id="6.1.1.20"/>
    </reaction>
</comment>
<evidence type="ECO:0000256" key="8">
    <source>
        <dbReference type="ARBA" id="ARBA00022840"/>
    </source>
</evidence>
<proteinExistence type="inferred from homology"/>
<gene>
    <name evidence="13" type="primary">pheS</name>
    <name evidence="15" type="ORF">CUN60_04715</name>
</gene>
<evidence type="ECO:0000313" key="15">
    <source>
        <dbReference type="EMBL" id="AUR51621.1"/>
    </source>
</evidence>
<dbReference type="GO" id="GO:0000049">
    <property type="term" value="F:tRNA binding"/>
    <property type="evidence" value="ECO:0007669"/>
    <property type="project" value="InterPro"/>
</dbReference>
<dbReference type="OrthoDB" id="9800719at2"/>
<comment type="subunit">
    <text evidence="3 13">Tetramer of two alpha and two beta subunits.</text>
</comment>
<evidence type="ECO:0000256" key="3">
    <source>
        <dbReference type="ARBA" id="ARBA00011209"/>
    </source>
</evidence>
<dbReference type="PROSITE" id="PS50862">
    <property type="entry name" value="AA_TRNA_LIGASE_II"/>
    <property type="match status" value="1"/>
</dbReference>
<dbReference type="CDD" id="cd00496">
    <property type="entry name" value="PheRS_alpha_core"/>
    <property type="match status" value="1"/>
</dbReference>
<evidence type="ECO:0000259" key="14">
    <source>
        <dbReference type="PROSITE" id="PS50862"/>
    </source>
</evidence>
<dbReference type="RefSeq" id="WP_102950920.1">
    <property type="nucleotide sequence ID" value="NZ_CP024847.1"/>
</dbReference>
<comment type="cofactor">
    <cofactor evidence="13">
        <name>Mg(2+)</name>
        <dbReference type="ChEBI" id="CHEBI:18420"/>
    </cofactor>
    <text evidence="13">Binds 2 magnesium ions per tetramer.</text>
</comment>
<sequence length="331" mass="37438">MEQLNSVLETALNEMQTVTSLHDLEQFKSRYVGKSGAITAFMQQLKDMAAEERKAFGALVNKIKSEFEEALAARRQQIIDSELAAKLANESIDVTLPGRGSNSGSLHPVTLTLKRLVTIFASLGFTVADGPEIETDYYNFKALNIPDNHPARAMQDTFYTSSGHVLRTHTSPIQVRFAEENEPPIKIVAPGRVFRVDMDATHSPMFHQMELLWIDKGISFANLKAIIIEFMRTFFEDSELQVRFRASFFPFTEPSAEVDIYFAKTGKWLEVGGCGMVHPEVLKYMKIDSHQYSGFAFGFGIDRLAMLKYGITDLRLMFENDLDFLRQFEGC</sequence>
<evidence type="ECO:0000256" key="1">
    <source>
        <dbReference type="ARBA" id="ARBA00004496"/>
    </source>
</evidence>
<dbReference type="GO" id="GO:0000287">
    <property type="term" value="F:magnesium ion binding"/>
    <property type="evidence" value="ECO:0007669"/>
    <property type="project" value="UniProtKB-UniRule"/>
</dbReference>
<dbReference type="InterPro" id="IPR010978">
    <property type="entry name" value="tRNA-bd_arm"/>
</dbReference>
<dbReference type="SUPFAM" id="SSF55681">
    <property type="entry name" value="Class II aaRS and biotin synthetases"/>
    <property type="match status" value="1"/>
</dbReference>
<evidence type="ECO:0000256" key="4">
    <source>
        <dbReference type="ARBA" id="ARBA00022490"/>
    </source>
</evidence>
<keyword evidence="8 13" id="KW-0067">ATP-binding</keyword>
<dbReference type="InterPro" id="IPR022911">
    <property type="entry name" value="Phe_tRNA_ligase_alpha1_bac"/>
</dbReference>
<dbReference type="InterPro" id="IPR045864">
    <property type="entry name" value="aa-tRNA-synth_II/BPL/LPL"/>
</dbReference>
<dbReference type="PANTHER" id="PTHR11538:SF41">
    <property type="entry name" value="PHENYLALANINE--TRNA LIGASE, MITOCHONDRIAL"/>
    <property type="match status" value="1"/>
</dbReference>
<reference evidence="16" key="1">
    <citation type="submission" date="2017-11" db="EMBL/GenBank/DDBJ databases">
        <authorList>
            <person name="Chan K.G."/>
            <person name="Lee L.S."/>
        </authorList>
    </citation>
    <scope>NUCLEOTIDE SEQUENCE [LARGE SCALE GENOMIC DNA]</scope>
    <source>
        <strain evidence="16">DSM 100970</strain>
    </source>
</reference>
<keyword evidence="4 13" id="KW-0963">Cytoplasm</keyword>
<dbReference type="KEGG" id="nba:CUN60_04715"/>
<comment type="subcellular location">
    <subcellularLocation>
        <location evidence="1 13">Cytoplasm</location>
    </subcellularLocation>
</comment>
<keyword evidence="11 13" id="KW-0030">Aminoacyl-tRNA synthetase</keyword>
<comment type="similarity">
    <text evidence="2 13">Belongs to the class-II aminoacyl-tRNA synthetase family. Phe-tRNA synthetase alpha subunit type 1 subfamily.</text>
</comment>
<evidence type="ECO:0000256" key="10">
    <source>
        <dbReference type="ARBA" id="ARBA00022917"/>
    </source>
</evidence>
<evidence type="ECO:0000256" key="11">
    <source>
        <dbReference type="ARBA" id="ARBA00023146"/>
    </source>
</evidence>
<dbReference type="InterPro" id="IPR004529">
    <property type="entry name" value="Phe-tRNA-synth_IIc_asu"/>
</dbReference>
<keyword evidence="6 13" id="KW-0479">Metal-binding</keyword>
<dbReference type="Pfam" id="PF01409">
    <property type="entry name" value="tRNA-synt_2d"/>
    <property type="match status" value="1"/>
</dbReference>
<dbReference type="EMBL" id="CP024847">
    <property type="protein sequence ID" value="AUR51621.1"/>
    <property type="molecule type" value="Genomic_DNA"/>
</dbReference>
<dbReference type="GO" id="GO:0004826">
    <property type="term" value="F:phenylalanine-tRNA ligase activity"/>
    <property type="evidence" value="ECO:0007669"/>
    <property type="project" value="UniProtKB-UniRule"/>
</dbReference>
<dbReference type="FunFam" id="3.30.930.10:FF:000003">
    <property type="entry name" value="Phenylalanine--tRNA ligase alpha subunit"/>
    <property type="match status" value="1"/>
</dbReference>
<dbReference type="InterPro" id="IPR002319">
    <property type="entry name" value="Phenylalanyl-tRNA_Synthase"/>
</dbReference>
<evidence type="ECO:0000256" key="9">
    <source>
        <dbReference type="ARBA" id="ARBA00022842"/>
    </source>
</evidence>
<keyword evidence="10 13" id="KW-0648">Protein biosynthesis</keyword>
<evidence type="ECO:0000256" key="6">
    <source>
        <dbReference type="ARBA" id="ARBA00022723"/>
    </source>
</evidence>
<evidence type="ECO:0000256" key="7">
    <source>
        <dbReference type="ARBA" id="ARBA00022741"/>
    </source>
</evidence>
<keyword evidence="7 13" id="KW-0547">Nucleotide-binding</keyword>